<dbReference type="InterPro" id="IPR023210">
    <property type="entry name" value="NADP_OxRdtase_dom"/>
</dbReference>
<feature type="domain" description="NADP-dependent oxidoreductase" evidence="1">
    <location>
        <begin position="12"/>
        <end position="308"/>
    </location>
</feature>
<dbReference type="SUPFAM" id="SSF51430">
    <property type="entry name" value="NAD(P)-linked oxidoreductase"/>
    <property type="match status" value="1"/>
</dbReference>
<evidence type="ECO:0000313" key="3">
    <source>
        <dbReference type="Proteomes" id="UP001142648"/>
    </source>
</evidence>
<evidence type="ECO:0000313" key="2">
    <source>
        <dbReference type="EMBL" id="MCT2558027.1"/>
    </source>
</evidence>
<protein>
    <submittedName>
        <fullName evidence="2">Aldo/keto reductase</fullName>
    </submittedName>
</protein>
<sequence>MMAKHDFMAGIPLVLGGNVFGWATKGDETLAVLDKFYEAGGRMIDTADVYSAWVEGHEGGESESEIGRWLSSRGVRDEMRLHTKTGMLGGKELYEPERVLKSLDASLDRLGTDRVDLYYAHKDYPDLAIEQIVEAFDGAVRSGKAKAIGASNFDVQRLEDAVEHARSIGAAAFSALQNEYNLAAREAYGEDMRASVIDNGLVMLPYFGLAAGYLTGKYRTEDDFKKSIRGGRAKQLAGANGPRVLAAMDDVAAETGASHAAIALAWLVRQAGIPAPIASARTADQLDDLLEFTRVELTDDQVDRLTAAGS</sequence>
<dbReference type="PANTHER" id="PTHR43364:SF6">
    <property type="entry name" value="OXIDOREDUCTASE-RELATED"/>
    <property type="match status" value="1"/>
</dbReference>
<reference evidence="2" key="1">
    <citation type="submission" date="2022-09" db="EMBL/GenBank/DDBJ databases">
        <title>The genome sequence of Tsuneonella sp. YG55.</title>
        <authorList>
            <person name="Liu Y."/>
        </authorList>
    </citation>
    <scope>NUCLEOTIDE SEQUENCE</scope>
    <source>
        <strain evidence="2">YG55</strain>
    </source>
</reference>
<name>A0A9X2VZ49_9SPHN</name>
<dbReference type="Gene3D" id="3.20.20.100">
    <property type="entry name" value="NADP-dependent oxidoreductase domain"/>
    <property type="match status" value="1"/>
</dbReference>
<organism evidence="2 3">
    <name type="scientific">Tsuneonella litorea</name>
    <dbReference type="NCBI Taxonomy" id="2976475"/>
    <lineage>
        <taxon>Bacteria</taxon>
        <taxon>Pseudomonadati</taxon>
        <taxon>Pseudomonadota</taxon>
        <taxon>Alphaproteobacteria</taxon>
        <taxon>Sphingomonadales</taxon>
        <taxon>Erythrobacteraceae</taxon>
        <taxon>Tsuneonella</taxon>
    </lineage>
</organism>
<dbReference type="InterPro" id="IPR050523">
    <property type="entry name" value="AKR_Detox_Biosynth"/>
</dbReference>
<dbReference type="Pfam" id="PF00248">
    <property type="entry name" value="Aldo_ket_red"/>
    <property type="match status" value="1"/>
</dbReference>
<dbReference type="EMBL" id="JAOAMV010000002">
    <property type="protein sequence ID" value="MCT2558027.1"/>
    <property type="molecule type" value="Genomic_DNA"/>
</dbReference>
<keyword evidence="3" id="KW-1185">Reference proteome</keyword>
<dbReference type="PANTHER" id="PTHR43364">
    <property type="entry name" value="NADH-SPECIFIC METHYLGLYOXAL REDUCTASE-RELATED"/>
    <property type="match status" value="1"/>
</dbReference>
<accession>A0A9X2VZ49</accession>
<dbReference type="RefSeq" id="WP_259960821.1">
    <property type="nucleotide sequence ID" value="NZ_JAOAMV010000002.1"/>
</dbReference>
<comment type="caution">
    <text evidence="2">The sequence shown here is derived from an EMBL/GenBank/DDBJ whole genome shotgun (WGS) entry which is preliminary data.</text>
</comment>
<proteinExistence type="predicted"/>
<dbReference type="GO" id="GO:0005829">
    <property type="term" value="C:cytosol"/>
    <property type="evidence" value="ECO:0007669"/>
    <property type="project" value="TreeGrafter"/>
</dbReference>
<gene>
    <name evidence="2" type="ORF">N0B51_03435</name>
</gene>
<dbReference type="Proteomes" id="UP001142648">
    <property type="component" value="Unassembled WGS sequence"/>
</dbReference>
<dbReference type="AlphaFoldDB" id="A0A9X2VZ49"/>
<evidence type="ECO:0000259" key="1">
    <source>
        <dbReference type="Pfam" id="PF00248"/>
    </source>
</evidence>
<dbReference type="InterPro" id="IPR036812">
    <property type="entry name" value="NAD(P)_OxRdtase_dom_sf"/>
</dbReference>